<dbReference type="Proteomes" id="UP001175147">
    <property type="component" value="Unassembled WGS sequence"/>
</dbReference>
<dbReference type="RefSeq" id="WP_020004885.1">
    <property type="nucleotide sequence ID" value="NZ_JAUPBL010000002.1"/>
</dbReference>
<keyword evidence="4" id="KW-1185">Reference proteome</keyword>
<keyword evidence="2" id="KW-0812">Transmembrane</keyword>
<evidence type="ECO:0000313" key="3">
    <source>
        <dbReference type="EMBL" id="MDO7019683.1"/>
    </source>
</evidence>
<sequence>MSELVLYIIIGVICAIISLIQKANKKNKENKKSKSKNTVKNNNKKTYTNKKVNNNEEEIFRELKKNMESLKNYSEDTLRKNTEHQKVYTSNYETSNNDREMLELQQKYNSKISQINNIKKEETVNNAFKVSENKRHVNHMLSSLDIKNAVIYNAILEPKRINYTRKSKIN</sequence>
<evidence type="ECO:0000313" key="4">
    <source>
        <dbReference type="Proteomes" id="UP001175147"/>
    </source>
</evidence>
<gene>
    <name evidence="3" type="ORF">Q5M86_02725</name>
</gene>
<keyword evidence="2" id="KW-1133">Transmembrane helix</keyword>
<reference evidence="3" key="1">
    <citation type="submission" date="2023-07" db="EMBL/GenBank/DDBJ databases">
        <title>Mucosal microbiota of week-old chicken and adult hens.</title>
        <authorList>
            <person name="Volf J."/>
            <person name="Karasova D."/>
            <person name="Crhanova M."/>
            <person name="Faldynova M."/>
            <person name="Prikrylova H."/>
            <person name="Zeman M."/>
            <person name="Babak V."/>
            <person name="Rajova J."/>
            <person name="Rychlik I."/>
        </authorList>
    </citation>
    <scope>NUCLEOTIDE SEQUENCE</scope>
    <source>
        <strain evidence="3">ET902</strain>
    </source>
</reference>
<feature type="transmembrane region" description="Helical" evidence="2">
    <location>
        <begin position="6"/>
        <end position="24"/>
    </location>
</feature>
<comment type="caution">
    <text evidence="3">The sequence shown here is derived from an EMBL/GenBank/DDBJ whole genome shotgun (WGS) entry which is preliminary data.</text>
</comment>
<feature type="compositionally biased region" description="Low complexity" evidence="1">
    <location>
        <begin position="38"/>
        <end position="50"/>
    </location>
</feature>
<feature type="region of interest" description="Disordered" evidence="1">
    <location>
        <begin position="25"/>
        <end position="50"/>
    </location>
</feature>
<protein>
    <submittedName>
        <fullName evidence="3">Uncharacterized protein</fullName>
    </submittedName>
</protein>
<keyword evidence="2" id="KW-0472">Membrane</keyword>
<proteinExistence type="predicted"/>
<name>A0ABT8YWT4_9SPIR</name>
<evidence type="ECO:0000256" key="2">
    <source>
        <dbReference type="SAM" id="Phobius"/>
    </source>
</evidence>
<evidence type="ECO:0000256" key="1">
    <source>
        <dbReference type="SAM" id="MobiDB-lite"/>
    </source>
</evidence>
<accession>A0ABT8YWT4</accession>
<dbReference type="EMBL" id="JAUPBM010000018">
    <property type="protein sequence ID" value="MDO7019683.1"/>
    <property type="molecule type" value="Genomic_DNA"/>
</dbReference>
<organism evidence="3 4">
    <name type="scientific">Brachyspira innocens</name>
    <dbReference type="NCBI Taxonomy" id="13264"/>
    <lineage>
        <taxon>Bacteria</taxon>
        <taxon>Pseudomonadati</taxon>
        <taxon>Spirochaetota</taxon>
        <taxon>Spirochaetia</taxon>
        <taxon>Brachyspirales</taxon>
        <taxon>Brachyspiraceae</taxon>
        <taxon>Brachyspira</taxon>
    </lineage>
</organism>